<dbReference type="InterPro" id="IPR009959">
    <property type="entry name" value="Cyclase_SnoaL-like"/>
</dbReference>
<evidence type="ECO:0000313" key="1">
    <source>
        <dbReference type="EMBL" id="WBR14939.1"/>
    </source>
</evidence>
<dbReference type="GO" id="GO:0030638">
    <property type="term" value="P:polyketide metabolic process"/>
    <property type="evidence" value="ECO:0007669"/>
    <property type="project" value="InterPro"/>
</dbReference>
<proteinExistence type="predicted"/>
<accession>A0AA95J2H3</accession>
<evidence type="ECO:0000313" key="2">
    <source>
        <dbReference type="Proteomes" id="UP001185135"/>
    </source>
</evidence>
<name>A0AA95J2H3_9VIRU</name>
<gene>
    <name evidence="1" type="ORF">pkur_cds_765</name>
</gene>
<dbReference type="Proteomes" id="UP001185135">
    <property type="component" value="Segment"/>
</dbReference>
<dbReference type="SUPFAM" id="SSF54427">
    <property type="entry name" value="NTF2-like"/>
    <property type="match status" value="1"/>
</dbReference>
<dbReference type="PANTHER" id="PTHR38436">
    <property type="entry name" value="POLYKETIDE CYCLASE SNOAL-LIKE DOMAIN"/>
    <property type="match status" value="1"/>
</dbReference>
<organism evidence="1 2">
    <name type="scientific">Pandoravirus kuranda</name>
    <dbReference type="NCBI Taxonomy" id="3019033"/>
    <lineage>
        <taxon>Viruses</taxon>
        <taxon>Pandoravirus</taxon>
    </lineage>
</organism>
<reference evidence="1" key="1">
    <citation type="submission" date="2022-06" db="EMBL/GenBank/DDBJ databases">
        <authorList>
            <person name="Legendre M."/>
            <person name="Claverie J.-M."/>
            <person name="Alempic J.-M."/>
            <person name="Abergel C."/>
        </authorList>
    </citation>
    <scope>NUCLEOTIDE SEQUENCE</scope>
    <source>
        <strain evidence="1">Kuranda</strain>
    </source>
</reference>
<dbReference type="EMBL" id="ON887157">
    <property type="protein sequence ID" value="WBR14939.1"/>
    <property type="molecule type" value="Genomic_DNA"/>
</dbReference>
<protein>
    <submittedName>
        <fullName evidence="1">Uncharacterized protein</fullName>
    </submittedName>
</protein>
<sequence length="288" mass="31582">MNTTFAVLVCCLALALFVASPCVAQSPTPLPVPCSSAANKTLADACLLTLAMTHLHYEETGQWGPLLDTMSADAYEIYGHTLMGGVNTAPWTSDQSLYHMYANILNGGQPDDLVYVPVTTTIGTNTIVYEYVTVFNHTQNFWLVPYPATNRMVSVGMVLTLGFDDNNKMTYERFFVDSASILVQIGILKDGYGVYGNDFAAPYPPGKACKRHLPVAGDQFASILIDGPYNAGVEFNGFYVNEAENLSERSTDSVSEESTIERANKRQERRQYDSFSALVMAELANLMV</sequence>
<dbReference type="InterPro" id="IPR032710">
    <property type="entry name" value="NTF2-like_dom_sf"/>
</dbReference>
<dbReference type="PANTHER" id="PTHR38436:SF3">
    <property type="entry name" value="CARBOXYMETHYLENEBUTENOLIDASE-RELATED"/>
    <property type="match status" value="1"/>
</dbReference>
<dbReference type="Gene3D" id="3.10.450.50">
    <property type="match status" value="1"/>
</dbReference>